<dbReference type="EMBL" id="JAMYWD010000004">
    <property type="protein sequence ID" value="KAJ4974109.1"/>
    <property type="molecule type" value="Genomic_DNA"/>
</dbReference>
<dbReference type="GO" id="GO:0030244">
    <property type="term" value="P:cellulose biosynthetic process"/>
    <property type="evidence" value="ECO:0007669"/>
    <property type="project" value="InterPro"/>
</dbReference>
<comment type="subcellular location">
    <subcellularLocation>
        <location evidence="1">Endomembrane system</location>
    </subcellularLocation>
</comment>
<evidence type="ECO:0000256" key="3">
    <source>
        <dbReference type="ARBA" id="ARBA00022679"/>
    </source>
</evidence>
<keyword evidence="5" id="KW-1133">Transmembrane helix</keyword>
<dbReference type="GO" id="GO:0016020">
    <property type="term" value="C:membrane"/>
    <property type="evidence" value="ECO:0007669"/>
    <property type="project" value="InterPro"/>
</dbReference>
<evidence type="ECO:0000313" key="8">
    <source>
        <dbReference type="Proteomes" id="UP001141806"/>
    </source>
</evidence>
<dbReference type="OrthoDB" id="1710676at2759"/>
<dbReference type="Proteomes" id="UP001141806">
    <property type="component" value="Unassembled WGS sequence"/>
</dbReference>
<dbReference type="InterPro" id="IPR005150">
    <property type="entry name" value="Cellulose_synth"/>
</dbReference>
<comment type="caution">
    <text evidence="7">The sequence shown here is derived from an EMBL/GenBank/DDBJ whole genome shotgun (WGS) entry which is preliminary data.</text>
</comment>
<evidence type="ECO:0000256" key="6">
    <source>
        <dbReference type="ARBA" id="ARBA00023136"/>
    </source>
</evidence>
<keyword evidence="2" id="KW-0328">Glycosyltransferase</keyword>
<dbReference type="AlphaFoldDB" id="A0A9Q0KPU6"/>
<proteinExistence type="predicted"/>
<keyword evidence="6" id="KW-0472">Membrane</keyword>
<evidence type="ECO:0000256" key="1">
    <source>
        <dbReference type="ARBA" id="ARBA00004308"/>
    </source>
</evidence>
<evidence type="ECO:0000256" key="5">
    <source>
        <dbReference type="ARBA" id="ARBA00022989"/>
    </source>
</evidence>
<dbReference type="GO" id="GO:0012505">
    <property type="term" value="C:endomembrane system"/>
    <property type="evidence" value="ECO:0007669"/>
    <property type="project" value="UniProtKB-SubCell"/>
</dbReference>
<evidence type="ECO:0000256" key="4">
    <source>
        <dbReference type="ARBA" id="ARBA00022692"/>
    </source>
</evidence>
<keyword evidence="3" id="KW-0808">Transferase</keyword>
<reference evidence="7" key="1">
    <citation type="journal article" date="2023" name="Plant J.">
        <title>The genome of the king protea, Protea cynaroides.</title>
        <authorList>
            <person name="Chang J."/>
            <person name="Duong T.A."/>
            <person name="Schoeman C."/>
            <person name="Ma X."/>
            <person name="Roodt D."/>
            <person name="Barker N."/>
            <person name="Li Z."/>
            <person name="Van de Peer Y."/>
            <person name="Mizrachi E."/>
        </authorList>
    </citation>
    <scope>NUCLEOTIDE SEQUENCE</scope>
    <source>
        <tissue evidence="7">Young leaves</tissue>
    </source>
</reference>
<sequence>MSCPNLFYVCDRIRGTFHLHKLVFKPCSQLENSLGNGFHFVRNMRLSLELLGFTSLSRWTISKTKSSLQRRAMKKEYEEFKVQINAMVAKAIKVPPEGWIIQIKQDGTPWPGNNIKNHPGMIQVFLGHSGGHDTEGNELPHHDTEGNEFLFLKIRN</sequence>
<accession>A0A9Q0KPU6</accession>
<name>A0A9Q0KPU6_9MAGN</name>
<organism evidence="7 8">
    <name type="scientific">Protea cynaroides</name>
    <dbReference type="NCBI Taxonomy" id="273540"/>
    <lineage>
        <taxon>Eukaryota</taxon>
        <taxon>Viridiplantae</taxon>
        <taxon>Streptophyta</taxon>
        <taxon>Embryophyta</taxon>
        <taxon>Tracheophyta</taxon>
        <taxon>Spermatophyta</taxon>
        <taxon>Magnoliopsida</taxon>
        <taxon>Proteales</taxon>
        <taxon>Proteaceae</taxon>
        <taxon>Protea</taxon>
    </lineage>
</organism>
<evidence type="ECO:0000256" key="2">
    <source>
        <dbReference type="ARBA" id="ARBA00022676"/>
    </source>
</evidence>
<dbReference type="Pfam" id="PF03552">
    <property type="entry name" value="Cellulose_synt"/>
    <property type="match status" value="1"/>
</dbReference>
<protein>
    <submittedName>
        <fullName evidence="7">Uncharacterized protein</fullName>
    </submittedName>
</protein>
<keyword evidence="4" id="KW-0812">Transmembrane</keyword>
<dbReference type="GO" id="GO:0016760">
    <property type="term" value="F:cellulose synthase (UDP-forming) activity"/>
    <property type="evidence" value="ECO:0007669"/>
    <property type="project" value="InterPro"/>
</dbReference>
<gene>
    <name evidence="7" type="ORF">NE237_007283</name>
</gene>
<evidence type="ECO:0000313" key="7">
    <source>
        <dbReference type="EMBL" id="KAJ4974109.1"/>
    </source>
</evidence>
<keyword evidence="8" id="KW-1185">Reference proteome</keyword>